<name>A0A0F9M123_9ZZZZ</name>
<accession>A0A0F9M123</accession>
<gene>
    <name evidence="1" type="ORF">LCGC14_1130810</name>
</gene>
<sequence>MRSILSVLGLLVAMVSCNDELILSEYKATDGGSWNKDNTMAFSFSEMDTLQTHNLFITVRNDATYPYSNLFLIAELESPTGETIKDSLQYRMALPDGTWLGKGFGSMKENKLWYKENIIFPTSGVYHVRLSQAMRKNGSVNGVVNLKGVTDVGFEIEKSLE</sequence>
<evidence type="ECO:0008006" key="2">
    <source>
        <dbReference type="Google" id="ProtNLM"/>
    </source>
</evidence>
<dbReference type="PROSITE" id="PS51257">
    <property type="entry name" value="PROKAR_LIPOPROTEIN"/>
    <property type="match status" value="1"/>
</dbReference>
<proteinExistence type="predicted"/>
<dbReference type="InterPro" id="IPR020018">
    <property type="entry name" value="Motility-assoc_lipoprot_GldH"/>
</dbReference>
<dbReference type="Pfam" id="PF14109">
    <property type="entry name" value="GldH_lipo"/>
    <property type="match status" value="1"/>
</dbReference>
<comment type="caution">
    <text evidence="1">The sequence shown here is derived from an EMBL/GenBank/DDBJ whole genome shotgun (WGS) entry which is preliminary data.</text>
</comment>
<reference evidence="1" key="1">
    <citation type="journal article" date="2015" name="Nature">
        <title>Complex archaea that bridge the gap between prokaryotes and eukaryotes.</title>
        <authorList>
            <person name="Spang A."/>
            <person name="Saw J.H."/>
            <person name="Jorgensen S.L."/>
            <person name="Zaremba-Niedzwiedzka K."/>
            <person name="Martijn J."/>
            <person name="Lind A.E."/>
            <person name="van Eijk R."/>
            <person name="Schleper C."/>
            <person name="Guy L."/>
            <person name="Ettema T.J."/>
        </authorList>
    </citation>
    <scope>NUCLEOTIDE SEQUENCE</scope>
</reference>
<dbReference type="AlphaFoldDB" id="A0A0F9M123"/>
<dbReference type="NCBIfam" id="TIGR03511">
    <property type="entry name" value="GldH_lipo"/>
    <property type="match status" value="1"/>
</dbReference>
<dbReference type="EMBL" id="LAZR01005295">
    <property type="protein sequence ID" value="KKN01130.1"/>
    <property type="molecule type" value="Genomic_DNA"/>
</dbReference>
<evidence type="ECO:0000313" key="1">
    <source>
        <dbReference type="EMBL" id="KKN01130.1"/>
    </source>
</evidence>
<organism evidence="1">
    <name type="scientific">marine sediment metagenome</name>
    <dbReference type="NCBI Taxonomy" id="412755"/>
    <lineage>
        <taxon>unclassified sequences</taxon>
        <taxon>metagenomes</taxon>
        <taxon>ecological metagenomes</taxon>
    </lineage>
</organism>
<protein>
    <recommendedName>
        <fullName evidence="2">Gliding motility lipoprotein GldH</fullName>
    </recommendedName>
</protein>